<feature type="transmembrane region" description="Helical" evidence="6">
    <location>
        <begin position="319"/>
        <end position="336"/>
    </location>
</feature>
<feature type="region of interest" description="Disordered" evidence="5">
    <location>
        <begin position="14"/>
        <end position="54"/>
    </location>
</feature>
<accession>A0A849ACV3</accession>
<dbReference type="InterPro" id="IPR011701">
    <property type="entry name" value="MFS"/>
</dbReference>
<feature type="transmembrane region" description="Helical" evidence="6">
    <location>
        <begin position="407"/>
        <end position="426"/>
    </location>
</feature>
<dbReference type="PANTHER" id="PTHR23514">
    <property type="entry name" value="BYPASS OF STOP CODON PROTEIN 6"/>
    <property type="match status" value="1"/>
</dbReference>
<evidence type="ECO:0000256" key="5">
    <source>
        <dbReference type="SAM" id="MobiDB-lite"/>
    </source>
</evidence>
<dbReference type="GO" id="GO:0022857">
    <property type="term" value="F:transmembrane transporter activity"/>
    <property type="evidence" value="ECO:0007669"/>
    <property type="project" value="InterPro"/>
</dbReference>
<feature type="transmembrane region" description="Helical" evidence="6">
    <location>
        <begin position="281"/>
        <end position="299"/>
    </location>
</feature>
<keyword evidence="3 6" id="KW-1133">Transmembrane helix</keyword>
<feature type="transmembrane region" description="Helical" evidence="6">
    <location>
        <begin position="198"/>
        <end position="222"/>
    </location>
</feature>
<feature type="transmembrane region" description="Helical" evidence="6">
    <location>
        <begin position="432"/>
        <end position="453"/>
    </location>
</feature>
<dbReference type="Gene3D" id="1.20.1250.20">
    <property type="entry name" value="MFS general substrate transporter like domains"/>
    <property type="match status" value="2"/>
</dbReference>
<comment type="subcellular location">
    <subcellularLocation>
        <location evidence="1">Cell membrane</location>
        <topology evidence="1">Multi-pass membrane protein</topology>
    </subcellularLocation>
</comment>
<dbReference type="EMBL" id="JABEND010000015">
    <property type="protein sequence ID" value="NNG37563.1"/>
    <property type="molecule type" value="Genomic_DNA"/>
</dbReference>
<protein>
    <submittedName>
        <fullName evidence="8">MFS transporter</fullName>
    </submittedName>
</protein>
<dbReference type="PANTHER" id="PTHR23514:SF13">
    <property type="entry name" value="INNER MEMBRANE PROTEIN YBJJ"/>
    <property type="match status" value="1"/>
</dbReference>
<dbReference type="InterPro" id="IPR036259">
    <property type="entry name" value="MFS_trans_sf"/>
</dbReference>
<feature type="transmembrane region" description="Helical" evidence="6">
    <location>
        <begin position="228"/>
        <end position="248"/>
    </location>
</feature>
<dbReference type="PROSITE" id="PS50850">
    <property type="entry name" value="MFS"/>
    <property type="match status" value="1"/>
</dbReference>
<feature type="transmembrane region" description="Helical" evidence="6">
    <location>
        <begin position="139"/>
        <end position="156"/>
    </location>
</feature>
<evidence type="ECO:0000259" key="7">
    <source>
        <dbReference type="PROSITE" id="PS50850"/>
    </source>
</evidence>
<feature type="transmembrane region" description="Helical" evidence="6">
    <location>
        <begin position="372"/>
        <end position="395"/>
    </location>
</feature>
<evidence type="ECO:0000256" key="1">
    <source>
        <dbReference type="ARBA" id="ARBA00004651"/>
    </source>
</evidence>
<feature type="domain" description="Major facilitator superfamily (MFS) profile" evidence="7">
    <location>
        <begin position="73"/>
        <end position="458"/>
    </location>
</feature>
<comment type="caution">
    <text evidence="8">The sequence shown here is derived from an EMBL/GenBank/DDBJ whole genome shotgun (WGS) entry which is preliminary data.</text>
</comment>
<name>A0A849ACV3_9ACTN</name>
<feature type="transmembrane region" description="Helical" evidence="6">
    <location>
        <begin position="72"/>
        <end position="91"/>
    </location>
</feature>
<dbReference type="InterPro" id="IPR020846">
    <property type="entry name" value="MFS_dom"/>
</dbReference>
<evidence type="ECO:0000256" key="2">
    <source>
        <dbReference type="ARBA" id="ARBA00022692"/>
    </source>
</evidence>
<organism evidence="8 9">
    <name type="scientific">Nakamurella aerolata</name>
    <dbReference type="NCBI Taxonomy" id="1656892"/>
    <lineage>
        <taxon>Bacteria</taxon>
        <taxon>Bacillati</taxon>
        <taxon>Actinomycetota</taxon>
        <taxon>Actinomycetes</taxon>
        <taxon>Nakamurellales</taxon>
        <taxon>Nakamurellaceae</taxon>
        <taxon>Nakamurella</taxon>
    </lineage>
</organism>
<feature type="transmembrane region" description="Helical" evidence="6">
    <location>
        <begin position="348"/>
        <end position="366"/>
    </location>
</feature>
<dbReference type="Pfam" id="PF07690">
    <property type="entry name" value="MFS_1"/>
    <property type="match status" value="2"/>
</dbReference>
<dbReference type="Proteomes" id="UP000562984">
    <property type="component" value="Unassembled WGS sequence"/>
</dbReference>
<keyword evidence="2 6" id="KW-0812">Transmembrane</keyword>
<dbReference type="GO" id="GO:0005886">
    <property type="term" value="C:plasma membrane"/>
    <property type="evidence" value="ECO:0007669"/>
    <property type="project" value="UniProtKB-SubCell"/>
</dbReference>
<evidence type="ECO:0000313" key="9">
    <source>
        <dbReference type="Proteomes" id="UP000562984"/>
    </source>
</evidence>
<dbReference type="InterPro" id="IPR051788">
    <property type="entry name" value="MFS_Transporter"/>
</dbReference>
<dbReference type="SUPFAM" id="SSF103473">
    <property type="entry name" value="MFS general substrate transporter"/>
    <property type="match status" value="1"/>
</dbReference>
<evidence type="ECO:0000256" key="6">
    <source>
        <dbReference type="SAM" id="Phobius"/>
    </source>
</evidence>
<dbReference type="AlphaFoldDB" id="A0A849ACV3"/>
<keyword evidence="9" id="KW-1185">Reference proteome</keyword>
<evidence type="ECO:0000256" key="4">
    <source>
        <dbReference type="ARBA" id="ARBA00023136"/>
    </source>
</evidence>
<keyword evidence="4 6" id="KW-0472">Membrane</keyword>
<proteinExistence type="predicted"/>
<evidence type="ECO:0000313" key="8">
    <source>
        <dbReference type="EMBL" id="NNG37563.1"/>
    </source>
</evidence>
<gene>
    <name evidence="8" type="ORF">HKD39_18035</name>
</gene>
<sequence>MGDTVLESIRSNRFDSGSDTAVTPRGSDTVVKHSARPVTTQHSHRKSAVTKPTTDTKQLLAGGAISRQQGKAWTVAVFIIFAVNGLGLASWMSRVPSVRDTLGASTFQMGLLIVGLSAGSMIGLAASSHLIATFGAKRCMLVSGSIMFCGLMLAGGGDAMAAYGVIFAGLFLWGIATACCDVAMNLSGAANEKVMGRTLMPLFHAFFSFGTMAGAGLGALAAKVHLPVGWHMLIIAIVGLILLLAVAIPRVQPESLGITDGDADQPHTSVRDRLSVWKQPTTLLIGLIVLGMTFAEGSAGDWLALGMVDDRNTSNATGALVYGVFVTAMTVGRLAGGRVLDRFGRVPVLRACVAMAVAGLALVIFVPSVPVAVLGTVLWGLGASLGFPVGMSAAADDPRNAAARVSAVATIGYLAFLVGPPFLGLIGEHIGVLNSLIIVLVLTAAAAIAAPAARERTRPDSSVQAP</sequence>
<reference evidence="8 9" key="1">
    <citation type="submission" date="2020-05" db="EMBL/GenBank/DDBJ databases">
        <title>Nakamurella sp. DB0629 isolated from air conditioner.</title>
        <authorList>
            <person name="Kim D.H."/>
            <person name="Kim D.-U."/>
        </authorList>
    </citation>
    <scope>NUCLEOTIDE SEQUENCE [LARGE SCALE GENOMIC DNA]</scope>
    <source>
        <strain evidence="8 9">DB0629</strain>
    </source>
</reference>
<feature type="transmembrane region" description="Helical" evidence="6">
    <location>
        <begin position="162"/>
        <end position="186"/>
    </location>
</feature>
<evidence type="ECO:0000256" key="3">
    <source>
        <dbReference type="ARBA" id="ARBA00022989"/>
    </source>
</evidence>
<feature type="transmembrane region" description="Helical" evidence="6">
    <location>
        <begin position="111"/>
        <end position="132"/>
    </location>
</feature>
<dbReference type="CDD" id="cd17393">
    <property type="entry name" value="MFS_MosC_like"/>
    <property type="match status" value="1"/>
</dbReference>